<proteinExistence type="predicted"/>
<evidence type="ECO:0000313" key="1">
    <source>
        <dbReference type="EMBL" id="RRT64486.1"/>
    </source>
</evidence>
<dbReference type="AlphaFoldDB" id="A0A426ZKH2"/>
<protein>
    <submittedName>
        <fullName evidence="1">Uncharacterized protein</fullName>
    </submittedName>
</protein>
<comment type="caution">
    <text evidence="1">The sequence shown here is derived from an EMBL/GenBank/DDBJ whole genome shotgun (WGS) entry which is preliminary data.</text>
</comment>
<dbReference type="Proteomes" id="UP000287651">
    <property type="component" value="Unassembled WGS sequence"/>
</dbReference>
<organism evidence="1 2">
    <name type="scientific">Ensete ventricosum</name>
    <name type="common">Abyssinian banana</name>
    <name type="synonym">Musa ensete</name>
    <dbReference type="NCBI Taxonomy" id="4639"/>
    <lineage>
        <taxon>Eukaryota</taxon>
        <taxon>Viridiplantae</taxon>
        <taxon>Streptophyta</taxon>
        <taxon>Embryophyta</taxon>
        <taxon>Tracheophyta</taxon>
        <taxon>Spermatophyta</taxon>
        <taxon>Magnoliopsida</taxon>
        <taxon>Liliopsida</taxon>
        <taxon>Zingiberales</taxon>
        <taxon>Musaceae</taxon>
        <taxon>Ensete</taxon>
    </lineage>
</organism>
<gene>
    <name evidence="1" type="ORF">B296_00008939</name>
</gene>
<name>A0A426ZKH2_ENSVE</name>
<evidence type="ECO:0000313" key="2">
    <source>
        <dbReference type="Proteomes" id="UP000287651"/>
    </source>
</evidence>
<reference evidence="1 2" key="1">
    <citation type="journal article" date="2014" name="Agronomy (Basel)">
        <title>A Draft Genome Sequence for Ensete ventricosum, the Drought-Tolerant Tree Against Hunger.</title>
        <authorList>
            <person name="Harrison J."/>
            <person name="Moore K.A."/>
            <person name="Paszkiewicz K."/>
            <person name="Jones T."/>
            <person name="Grant M."/>
            <person name="Ambacheew D."/>
            <person name="Muzemil S."/>
            <person name="Studholme D.J."/>
        </authorList>
    </citation>
    <scope>NUCLEOTIDE SEQUENCE [LARGE SCALE GENOMIC DNA]</scope>
</reference>
<sequence>MARLYNWKVRPWLIKIEDLVLRKAKVSDPTHFRGELASNWEGPYRVVSMVRDGTYLLLLKKELNSPKCGTYPT</sequence>
<accession>A0A426ZKH2</accession>
<dbReference type="EMBL" id="AMZH03006172">
    <property type="protein sequence ID" value="RRT64486.1"/>
    <property type="molecule type" value="Genomic_DNA"/>
</dbReference>